<evidence type="ECO:0000313" key="4">
    <source>
        <dbReference type="Proteomes" id="UP000077315"/>
    </source>
</evidence>
<dbReference type="OrthoDB" id="2130750at2759"/>
<evidence type="ECO:0000256" key="1">
    <source>
        <dbReference type="SAM" id="MobiDB-lite"/>
    </source>
</evidence>
<dbReference type="STRING" id="763407.A0A167L7R6"/>
<dbReference type="SUPFAM" id="SSF54695">
    <property type="entry name" value="POZ domain"/>
    <property type="match status" value="1"/>
</dbReference>
<dbReference type="VEuPathDB" id="FungiDB:PHYBLDRAFT_159680"/>
<sequence>MVVWPSSYGPPNISVVLGNPADTQNADTGLVSRHLSLSLFRIPVLQAHRRLMSSVPQLGTLDAQKDGSVLPCHRSVLVAHSSYFAALLEGDFQESQMSTVYLPHELSDAPSIKTTLEFMYDHKLRLSCSPAESLKLLQTTYLVADYLDIPLLKQALLDEWNKILHNWTCNCPGCSSAVPLVLQFARQYPHDEHLEAIHKKIYLLLTHDPDKALAAFWTEKSLATLLLFDKHFAQSLHMDIISRIGQHNAIESLFACFSAAKQLATKDPLFNWSEPLHITLAAAEARATKIIATHFDFYCSSYPALLSCIDGVTYSFDFLEYLLNQILEDEMDCTNAGVLYQGIVRDLMGRQEVQSHERVSSILQGAKYQILCFVADQFDQVKQTNHLNNLDSDILQQLAKELTVPPRSIVPTWHASNHSKQSFLSFFSASGDLRFALHPRRRPFQPSPQPLSSCPEPFVSRLASYIKRLWAKEPPLKGRATYSRSTSTFSGQSRSTFSSRYNEKLRKRSFEVRHVHEQST</sequence>
<dbReference type="Pfam" id="PF00651">
    <property type="entry name" value="BTB"/>
    <property type="match status" value="1"/>
</dbReference>
<dbReference type="InParanoid" id="A0A167L7R6"/>
<organism evidence="3 4">
    <name type="scientific">Phycomyces blakesleeanus (strain ATCC 8743b / DSM 1359 / FGSC 10004 / NBRC 33097 / NRRL 1555)</name>
    <dbReference type="NCBI Taxonomy" id="763407"/>
    <lineage>
        <taxon>Eukaryota</taxon>
        <taxon>Fungi</taxon>
        <taxon>Fungi incertae sedis</taxon>
        <taxon>Mucoromycota</taxon>
        <taxon>Mucoromycotina</taxon>
        <taxon>Mucoromycetes</taxon>
        <taxon>Mucorales</taxon>
        <taxon>Phycomycetaceae</taxon>
        <taxon>Phycomyces</taxon>
    </lineage>
</organism>
<dbReference type="Gene3D" id="3.30.710.10">
    <property type="entry name" value="Potassium Channel Kv1.1, Chain A"/>
    <property type="match status" value="1"/>
</dbReference>
<dbReference type="InterPro" id="IPR000210">
    <property type="entry name" value="BTB/POZ_dom"/>
</dbReference>
<dbReference type="InterPro" id="IPR011333">
    <property type="entry name" value="SKP1/BTB/POZ_sf"/>
</dbReference>
<name>A0A167L7R6_PHYB8</name>
<dbReference type="AlphaFoldDB" id="A0A167L7R6"/>
<feature type="compositionally biased region" description="Polar residues" evidence="1">
    <location>
        <begin position="482"/>
        <end position="500"/>
    </location>
</feature>
<gene>
    <name evidence="3" type="ORF">PHYBLDRAFT_159680</name>
</gene>
<dbReference type="EMBL" id="KV440990">
    <property type="protein sequence ID" value="OAD69779.1"/>
    <property type="molecule type" value="Genomic_DNA"/>
</dbReference>
<keyword evidence="4" id="KW-1185">Reference proteome</keyword>
<dbReference type="GeneID" id="28994942"/>
<dbReference type="SMART" id="SM00225">
    <property type="entry name" value="BTB"/>
    <property type="match status" value="1"/>
</dbReference>
<dbReference type="RefSeq" id="XP_018287819.1">
    <property type="nucleotide sequence ID" value="XM_018434036.1"/>
</dbReference>
<proteinExistence type="predicted"/>
<dbReference type="PROSITE" id="PS50097">
    <property type="entry name" value="BTB"/>
    <property type="match status" value="1"/>
</dbReference>
<accession>A0A167L7R6</accession>
<reference evidence="4" key="1">
    <citation type="submission" date="2015-06" db="EMBL/GenBank/DDBJ databases">
        <title>Expansion of signal transduction pathways in fungi by whole-genome duplication.</title>
        <authorList>
            <consortium name="DOE Joint Genome Institute"/>
            <person name="Corrochano L.M."/>
            <person name="Kuo A."/>
            <person name="Marcet-Houben M."/>
            <person name="Polaino S."/>
            <person name="Salamov A."/>
            <person name="Villalobos J.M."/>
            <person name="Alvarez M.I."/>
            <person name="Avalos J."/>
            <person name="Benito E.P."/>
            <person name="Benoit I."/>
            <person name="Burger G."/>
            <person name="Camino L.P."/>
            <person name="Canovas D."/>
            <person name="Cerda-Olmedo E."/>
            <person name="Cheng J.-F."/>
            <person name="Dominguez A."/>
            <person name="Elias M."/>
            <person name="Eslava A.P."/>
            <person name="Glaser F."/>
            <person name="Grimwood J."/>
            <person name="Gutierrez G."/>
            <person name="Heitman J."/>
            <person name="Henrissat B."/>
            <person name="Iturriaga E.A."/>
            <person name="Lang B.F."/>
            <person name="Lavin J.L."/>
            <person name="Lee S."/>
            <person name="Li W."/>
            <person name="Lindquist E."/>
            <person name="Lopez-Garcia S."/>
            <person name="Luque E.M."/>
            <person name="Marcos A.T."/>
            <person name="Martin J."/>
            <person name="McCluskey K."/>
            <person name="Medina H.R."/>
            <person name="Miralles-Duran A."/>
            <person name="Miyazaki A."/>
            <person name="Munoz-Torres E."/>
            <person name="Oguiza J.A."/>
            <person name="Ohm R."/>
            <person name="Olmedo M."/>
            <person name="Orejas M."/>
            <person name="Ortiz-Castellanos L."/>
            <person name="Pisabarro A.G."/>
            <person name="Rodriguez-Romero J."/>
            <person name="Ruiz-Herrera J."/>
            <person name="Ruiz-Vazquez R."/>
            <person name="Sanz C."/>
            <person name="Schackwitz W."/>
            <person name="Schmutz J."/>
            <person name="Shahriari M."/>
            <person name="Shelest E."/>
            <person name="Silva-Franco F."/>
            <person name="Soanes D."/>
            <person name="Syed K."/>
            <person name="Tagua V.G."/>
            <person name="Talbot N.J."/>
            <person name="Thon M."/>
            <person name="De vries R.P."/>
            <person name="Wiebenga A."/>
            <person name="Yadav J.S."/>
            <person name="Braun E.L."/>
            <person name="Baker S."/>
            <person name="Garre V."/>
            <person name="Horwitz B."/>
            <person name="Torres-Martinez S."/>
            <person name="Idnurm A."/>
            <person name="Herrera-Estrella A."/>
            <person name="Gabaldon T."/>
            <person name="Grigoriev I.V."/>
        </authorList>
    </citation>
    <scope>NUCLEOTIDE SEQUENCE [LARGE SCALE GENOMIC DNA]</scope>
    <source>
        <strain evidence="4">NRRL 1555(-)</strain>
    </source>
</reference>
<evidence type="ECO:0000313" key="3">
    <source>
        <dbReference type="EMBL" id="OAD69779.1"/>
    </source>
</evidence>
<protein>
    <recommendedName>
        <fullName evidence="2">BTB domain-containing protein</fullName>
    </recommendedName>
</protein>
<dbReference type="CDD" id="cd18186">
    <property type="entry name" value="BTB_POZ_ZBTB_KLHL-like"/>
    <property type="match status" value="1"/>
</dbReference>
<feature type="region of interest" description="Disordered" evidence="1">
    <location>
        <begin position="479"/>
        <end position="500"/>
    </location>
</feature>
<feature type="domain" description="BTB" evidence="2">
    <location>
        <begin position="60"/>
        <end position="128"/>
    </location>
</feature>
<dbReference type="Proteomes" id="UP000077315">
    <property type="component" value="Unassembled WGS sequence"/>
</dbReference>
<evidence type="ECO:0000259" key="2">
    <source>
        <dbReference type="PROSITE" id="PS50097"/>
    </source>
</evidence>